<dbReference type="InterPro" id="IPR002678">
    <property type="entry name" value="DUF34/NIF3"/>
</dbReference>
<evidence type="ECO:0000256" key="3">
    <source>
        <dbReference type="ARBA" id="ARBA00022112"/>
    </source>
</evidence>
<keyword evidence="7" id="KW-1185">Reference proteome</keyword>
<evidence type="ECO:0000256" key="4">
    <source>
        <dbReference type="ARBA" id="ARBA00022723"/>
    </source>
</evidence>
<dbReference type="Gene3D" id="3.40.1390.30">
    <property type="entry name" value="NIF3 (NGG1p interacting factor 3)-like"/>
    <property type="match status" value="1"/>
</dbReference>
<organism evidence="6 7">
    <name type="scientific">Nocardioides hwasunensis</name>
    <dbReference type="NCBI Taxonomy" id="397258"/>
    <lineage>
        <taxon>Bacteria</taxon>
        <taxon>Bacillati</taxon>
        <taxon>Actinomycetota</taxon>
        <taxon>Actinomycetes</taxon>
        <taxon>Propionibacteriales</taxon>
        <taxon>Nocardioidaceae</taxon>
        <taxon>Nocardioides</taxon>
    </lineage>
</organism>
<accession>A0ABR8MJI8</accession>
<dbReference type="PANTHER" id="PTHR13799:SF14">
    <property type="entry name" value="GTP CYCLOHYDROLASE 1 TYPE 2 HOMOLOG"/>
    <property type="match status" value="1"/>
</dbReference>
<comment type="similarity">
    <text evidence="1 5">Belongs to the GTP cyclohydrolase I type 2/NIF3 family.</text>
</comment>
<evidence type="ECO:0000256" key="5">
    <source>
        <dbReference type="PIRNR" id="PIRNR037489"/>
    </source>
</evidence>
<name>A0ABR8MJI8_9ACTN</name>
<sequence>MPTLADVVDLLHTWYPPATADSWDAVGLVSGDPSAEVARVMFAVDPTIEVAREAVEWGADLLVVHHPLFLGGVTSVAATTPKGRTLHTLTAGGCALLTAHTNADQAVSGVSESLALALGLSDLEPIRAAPPAPLDKIVVFVPVDSADVVREALHEAGAGRIGDYDSASWTSSGEGRFRPLDGAHPAIGRVGDLEVVEEVRIEVIAPRGRRTAVVRALLAAHPYEEPAFDVVALADSRSATTGTGRIGTVEPTTLDQFAARVSRALPSTAHGVRVAGYADRPVRRVAVCGGAGDFLLDELARSDVDVYVTSDLRHHRAGEFLEHGGPALVDVSHWAAEWTWLPAVEARLRAEAGVRVETRVSTLCTDPWTFRH</sequence>
<reference evidence="6 7" key="1">
    <citation type="submission" date="2020-09" db="EMBL/GenBank/DDBJ databases">
        <title>novel species in genus Nocardioides.</title>
        <authorList>
            <person name="Zhang G."/>
        </authorList>
    </citation>
    <scope>NUCLEOTIDE SEQUENCE [LARGE SCALE GENOMIC DNA]</scope>
    <source>
        <strain evidence="6 7">19197</strain>
    </source>
</reference>
<dbReference type="Gene3D" id="3.30.70.120">
    <property type="match status" value="1"/>
</dbReference>
<dbReference type="SUPFAM" id="SSF102705">
    <property type="entry name" value="NIF3 (NGG1p interacting factor 3)-like"/>
    <property type="match status" value="1"/>
</dbReference>
<keyword evidence="4 5" id="KW-0479">Metal-binding</keyword>
<dbReference type="Proteomes" id="UP000649289">
    <property type="component" value="Unassembled WGS sequence"/>
</dbReference>
<evidence type="ECO:0000313" key="7">
    <source>
        <dbReference type="Proteomes" id="UP000649289"/>
    </source>
</evidence>
<comment type="caution">
    <text evidence="6">The sequence shown here is derived from an EMBL/GenBank/DDBJ whole genome shotgun (WGS) entry which is preliminary data.</text>
</comment>
<gene>
    <name evidence="6" type="ORF">IEZ25_09850</name>
</gene>
<proteinExistence type="inferred from homology"/>
<dbReference type="PIRSF" id="PIRSF037489">
    <property type="entry name" value="UCP037489_NIF3_YqfO"/>
    <property type="match status" value="1"/>
</dbReference>
<dbReference type="RefSeq" id="WP_191199203.1">
    <property type="nucleotide sequence ID" value="NZ_BAAAPA010000004.1"/>
</dbReference>
<evidence type="ECO:0000256" key="2">
    <source>
        <dbReference type="ARBA" id="ARBA00011643"/>
    </source>
</evidence>
<dbReference type="InterPro" id="IPR017221">
    <property type="entry name" value="DUF34/NIF3_bac"/>
</dbReference>
<comment type="subunit">
    <text evidence="2">Homohexamer.</text>
</comment>
<dbReference type="EMBL" id="JACXYY010000003">
    <property type="protein sequence ID" value="MBD3914917.1"/>
    <property type="molecule type" value="Genomic_DNA"/>
</dbReference>
<dbReference type="InterPro" id="IPR036069">
    <property type="entry name" value="DUF34/NIF3_sf"/>
</dbReference>
<dbReference type="InterPro" id="IPR015867">
    <property type="entry name" value="N-reg_PII/ATP_PRibTrfase_C"/>
</dbReference>
<protein>
    <recommendedName>
        <fullName evidence="3 5">GTP cyclohydrolase 1 type 2 homolog</fullName>
    </recommendedName>
</protein>
<dbReference type="NCBIfam" id="TIGR00486">
    <property type="entry name" value="YbgI_SA1388"/>
    <property type="match status" value="1"/>
</dbReference>
<dbReference type="PANTHER" id="PTHR13799">
    <property type="entry name" value="NGG1 INTERACTING FACTOR 3"/>
    <property type="match status" value="1"/>
</dbReference>
<evidence type="ECO:0000256" key="1">
    <source>
        <dbReference type="ARBA" id="ARBA00006964"/>
    </source>
</evidence>
<dbReference type="Pfam" id="PF01784">
    <property type="entry name" value="DUF34_NIF3"/>
    <property type="match status" value="1"/>
</dbReference>
<evidence type="ECO:0000313" key="6">
    <source>
        <dbReference type="EMBL" id="MBD3914917.1"/>
    </source>
</evidence>